<dbReference type="Pfam" id="PF06114">
    <property type="entry name" value="Peptidase_M78"/>
    <property type="match status" value="1"/>
</dbReference>
<dbReference type="InterPro" id="IPR010359">
    <property type="entry name" value="IrrE_HExxH"/>
</dbReference>
<evidence type="ECO:0000259" key="1">
    <source>
        <dbReference type="Pfam" id="PF06114"/>
    </source>
</evidence>
<accession>A0A844TES4</accession>
<organism evidence="2 3">
    <name type="scientific">Bradyrhizobium cajani</name>
    <dbReference type="NCBI Taxonomy" id="1928661"/>
    <lineage>
        <taxon>Bacteria</taxon>
        <taxon>Pseudomonadati</taxon>
        <taxon>Pseudomonadota</taxon>
        <taxon>Alphaproteobacteria</taxon>
        <taxon>Hyphomicrobiales</taxon>
        <taxon>Nitrobacteraceae</taxon>
        <taxon>Bradyrhizobium</taxon>
    </lineage>
</organism>
<dbReference type="EMBL" id="WQNE01000006">
    <property type="protein sequence ID" value="MVT73521.1"/>
    <property type="molecule type" value="Genomic_DNA"/>
</dbReference>
<keyword evidence="3" id="KW-1185">Reference proteome</keyword>
<dbReference type="Proteomes" id="UP000449969">
    <property type="component" value="Unassembled WGS sequence"/>
</dbReference>
<evidence type="ECO:0000313" key="3">
    <source>
        <dbReference type="Proteomes" id="UP000449969"/>
    </source>
</evidence>
<evidence type="ECO:0000313" key="2">
    <source>
        <dbReference type="EMBL" id="MVT73521.1"/>
    </source>
</evidence>
<protein>
    <submittedName>
        <fullName evidence="2">ImmA/IrrE family metallo-endopeptidase</fullName>
    </submittedName>
</protein>
<sequence length="297" mass="32147">MTRKPGPARRSLAEAAASSVLRQMKIDGLWVDPEAIAASKDIVVKAKPDTASGVSGMLIKAGDNFGIMYATHIPSRGFQRFSISHELGHYCIEGHPEALLATGVHQSHAGFVSGDPFEQEADYFAAALLMPELPFKKAIADHDPGLACVESLCKACETSLTATAIRYSALTSDGIAVLSTTGDEIDWCFMSDGIKQAKGLSWPRKGTPVPAGTVTARFNGDPDNVTSGRRESDEGRLNDWLGGDRIYRVTEEVVGLGQYGRTLTILTCKNLSLRAEADETEDDEDALIESWTPRFRR</sequence>
<proteinExistence type="predicted"/>
<dbReference type="Gene3D" id="1.10.10.2910">
    <property type="match status" value="1"/>
</dbReference>
<dbReference type="PANTHER" id="PTHR43236:SF2">
    <property type="entry name" value="BLL0069 PROTEIN"/>
    <property type="match status" value="1"/>
</dbReference>
<dbReference type="AlphaFoldDB" id="A0A844TES4"/>
<dbReference type="OrthoDB" id="9794834at2"/>
<dbReference type="InterPro" id="IPR052345">
    <property type="entry name" value="Rad_response_metalloprotease"/>
</dbReference>
<dbReference type="RefSeq" id="WP_157329481.1">
    <property type="nucleotide sequence ID" value="NZ_JANADL010000005.1"/>
</dbReference>
<reference evidence="2 3" key="1">
    <citation type="submission" date="2019-12" db="EMBL/GenBank/DDBJ databases">
        <title>Draft genome sequences Bradyrhizobium cajani AMBPC1010, Bradyrhizobium pachyrhizi AMBPC1040 and Bradyrhizobium yuanmingense ALSPC3051, three plant growth promoting strains isolated from nodules of Cajanus cajan L. in Dominican Republic.</title>
        <authorList>
            <person name="Flores-Felix J.D."/>
            <person name="Araujo J."/>
            <person name="Diaz-Alcantara C."/>
            <person name="Gonzalez-Andres F."/>
            <person name="Velazquez E."/>
        </authorList>
    </citation>
    <scope>NUCLEOTIDE SEQUENCE [LARGE SCALE GENOMIC DNA]</scope>
    <source>
        <strain evidence="2 3">1010</strain>
    </source>
</reference>
<gene>
    <name evidence="2" type="ORF">GPL20_10525</name>
</gene>
<dbReference type="PANTHER" id="PTHR43236">
    <property type="entry name" value="ANTITOXIN HIGA1"/>
    <property type="match status" value="1"/>
</dbReference>
<comment type="caution">
    <text evidence="2">The sequence shown here is derived from an EMBL/GenBank/DDBJ whole genome shotgun (WGS) entry which is preliminary data.</text>
</comment>
<feature type="domain" description="IrrE N-terminal-like" evidence="1">
    <location>
        <begin position="41"/>
        <end position="143"/>
    </location>
</feature>
<name>A0A844TES4_9BRAD</name>